<sequence>MAAEVMMQARTERLSAEDFETASIRSAAPSYVSDAPSYHSTLPPNEALPSYSPPARTGNSTPTNNSRQPMVPPANGSSLLYGPGLPPIHDLPPRSRAPQVNDFRIPTWSTMHSNPTARHYQAVANRRASRSSRGGGGHGHSNSDMQVQGALRAVLGRLNEQEDERERTRSRPLEDPYLVGEEAAARARRERLARETGDDILIREDQRWDWFLGQIQDWDQRRESWRQFEQSRRSRRRW</sequence>
<dbReference type="OMA" id="REEDKQW"/>
<feature type="region of interest" description="Disordered" evidence="1">
    <location>
        <begin position="1"/>
        <end position="20"/>
    </location>
</feature>
<gene>
    <name evidence="2" type="ORF">PFICI_03007</name>
</gene>
<dbReference type="eggNOG" id="ENOG502SVSE">
    <property type="taxonomic scope" value="Eukaryota"/>
</dbReference>
<dbReference type="HOGENOM" id="CLU_075611_0_0_1"/>
<dbReference type="EMBL" id="KI912110">
    <property type="protein sequence ID" value="ETS84982.1"/>
    <property type="molecule type" value="Genomic_DNA"/>
</dbReference>
<evidence type="ECO:0000313" key="3">
    <source>
        <dbReference type="Proteomes" id="UP000030651"/>
    </source>
</evidence>
<organism evidence="2 3">
    <name type="scientific">Pestalotiopsis fici (strain W106-1 / CGMCC3.15140)</name>
    <dbReference type="NCBI Taxonomy" id="1229662"/>
    <lineage>
        <taxon>Eukaryota</taxon>
        <taxon>Fungi</taxon>
        <taxon>Dikarya</taxon>
        <taxon>Ascomycota</taxon>
        <taxon>Pezizomycotina</taxon>
        <taxon>Sordariomycetes</taxon>
        <taxon>Xylariomycetidae</taxon>
        <taxon>Amphisphaeriales</taxon>
        <taxon>Sporocadaceae</taxon>
        <taxon>Pestalotiopsis</taxon>
    </lineage>
</organism>
<accession>W3XHR3</accession>
<proteinExistence type="predicted"/>
<dbReference type="InParanoid" id="W3XHR3"/>
<name>W3XHR3_PESFW</name>
<keyword evidence="3" id="KW-1185">Reference proteome</keyword>
<dbReference type="KEGG" id="pfy:PFICI_03007"/>
<reference evidence="3" key="1">
    <citation type="journal article" date="2015" name="BMC Genomics">
        <title>Genomic and transcriptomic analysis of the endophytic fungus Pestalotiopsis fici reveals its lifestyle and high potential for synthesis of natural products.</title>
        <authorList>
            <person name="Wang X."/>
            <person name="Zhang X."/>
            <person name="Liu L."/>
            <person name="Xiang M."/>
            <person name="Wang W."/>
            <person name="Sun X."/>
            <person name="Che Y."/>
            <person name="Guo L."/>
            <person name="Liu G."/>
            <person name="Guo L."/>
            <person name="Wang C."/>
            <person name="Yin W.B."/>
            <person name="Stadler M."/>
            <person name="Zhang X."/>
            <person name="Liu X."/>
        </authorList>
    </citation>
    <scope>NUCLEOTIDE SEQUENCE [LARGE SCALE GENOMIC DNA]</scope>
    <source>
        <strain evidence="3">W106-1 / CGMCC3.15140</strain>
    </source>
</reference>
<evidence type="ECO:0000256" key="1">
    <source>
        <dbReference type="SAM" id="MobiDB-lite"/>
    </source>
</evidence>
<feature type="compositionally biased region" description="Basic and acidic residues" evidence="1">
    <location>
        <begin position="164"/>
        <end position="174"/>
    </location>
</feature>
<dbReference type="OrthoDB" id="4203030at2759"/>
<protein>
    <submittedName>
        <fullName evidence="2">Uncharacterized protein</fullName>
    </submittedName>
</protein>
<feature type="compositionally biased region" description="Polar residues" evidence="1">
    <location>
        <begin position="107"/>
        <end position="116"/>
    </location>
</feature>
<dbReference type="RefSeq" id="XP_007829779.1">
    <property type="nucleotide sequence ID" value="XM_007831588.1"/>
</dbReference>
<evidence type="ECO:0000313" key="2">
    <source>
        <dbReference type="EMBL" id="ETS84982.1"/>
    </source>
</evidence>
<feature type="region of interest" description="Disordered" evidence="1">
    <location>
        <begin position="30"/>
        <end position="178"/>
    </location>
</feature>
<feature type="compositionally biased region" description="Polar residues" evidence="1">
    <location>
        <begin position="57"/>
        <end position="68"/>
    </location>
</feature>
<dbReference type="GeneID" id="19268020"/>
<dbReference type="AlphaFoldDB" id="W3XHR3"/>
<dbReference type="Proteomes" id="UP000030651">
    <property type="component" value="Unassembled WGS sequence"/>
</dbReference>